<sequence length="235" mass="26185">MSEEEERRLTERRSKQAEARRRRAEIRDKERKDAEELNRRREESWIPPGSSSSKNKTKRAWQYRIKESLAKSINSDTELTDGKPDSSNESLSEETGRQAVASGSVELPEDQTGLEQTNALEPDRGWRDQSTLNLEGAIFQNTSFPIGDTDQENWEENQHPLLVPSTSQVSLDTSKIADNPLPPNQDQTQITSPKIPVNPQVVNQTAGKAPLTPSASAVPAIPFSISPVTVPKFPT</sequence>
<dbReference type="AlphaFoldDB" id="A0ABD1Y0L0"/>
<dbReference type="Proteomes" id="UP001605036">
    <property type="component" value="Unassembled WGS sequence"/>
</dbReference>
<feature type="compositionally biased region" description="Basic and acidic residues" evidence="1">
    <location>
        <begin position="1"/>
        <end position="44"/>
    </location>
</feature>
<evidence type="ECO:0000256" key="1">
    <source>
        <dbReference type="SAM" id="MobiDB-lite"/>
    </source>
</evidence>
<evidence type="ECO:0000313" key="2">
    <source>
        <dbReference type="EMBL" id="KAL2620294.1"/>
    </source>
</evidence>
<dbReference type="EMBL" id="JBHFFA010000006">
    <property type="protein sequence ID" value="KAL2620294.1"/>
    <property type="molecule type" value="Genomic_DNA"/>
</dbReference>
<protein>
    <submittedName>
        <fullName evidence="2">Uncharacterized protein</fullName>
    </submittedName>
</protein>
<keyword evidence="3" id="KW-1185">Reference proteome</keyword>
<organism evidence="2 3">
    <name type="scientific">Riccia fluitans</name>
    <dbReference type="NCBI Taxonomy" id="41844"/>
    <lineage>
        <taxon>Eukaryota</taxon>
        <taxon>Viridiplantae</taxon>
        <taxon>Streptophyta</taxon>
        <taxon>Embryophyta</taxon>
        <taxon>Marchantiophyta</taxon>
        <taxon>Marchantiopsida</taxon>
        <taxon>Marchantiidae</taxon>
        <taxon>Marchantiales</taxon>
        <taxon>Ricciaceae</taxon>
        <taxon>Riccia</taxon>
    </lineage>
</organism>
<name>A0ABD1Y0L0_9MARC</name>
<accession>A0ABD1Y0L0</accession>
<reference evidence="2 3" key="1">
    <citation type="submission" date="2024-09" db="EMBL/GenBank/DDBJ databases">
        <title>Chromosome-scale assembly of Riccia fluitans.</title>
        <authorList>
            <person name="Paukszto L."/>
            <person name="Sawicki J."/>
            <person name="Karawczyk K."/>
            <person name="Piernik-Szablinska J."/>
            <person name="Szczecinska M."/>
            <person name="Mazdziarz M."/>
        </authorList>
    </citation>
    <scope>NUCLEOTIDE SEQUENCE [LARGE SCALE GENOMIC DNA]</scope>
    <source>
        <strain evidence="2">Rf_01</strain>
        <tissue evidence="2">Aerial parts of the thallus</tissue>
    </source>
</reference>
<comment type="caution">
    <text evidence="2">The sequence shown here is derived from an EMBL/GenBank/DDBJ whole genome shotgun (WGS) entry which is preliminary data.</text>
</comment>
<evidence type="ECO:0000313" key="3">
    <source>
        <dbReference type="Proteomes" id="UP001605036"/>
    </source>
</evidence>
<feature type="region of interest" description="Disordered" evidence="1">
    <location>
        <begin position="165"/>
        <end position="195"/>
    </location>
</feature>
<proteinExistence type="predicted"/>
<feature type="region of interest" description="Disordered" evidence="1">
    <location>
        <begin position="1"/>
        <end position="126"/>
    </location>
</feature>
<gene>
    <name evidence="2" type="ORF">R1flu_000499</name>
</gene>